<evidence type="ECO:0000256" key="2">
    <source>
        <dbReference type="ARBA" id="ARBA00007324"/>
    </source>
</evidence>
<evidence type="ECO:0000313" key="11">
    <source>
        <dbReference type="Proteomes" id="UP001165060"/>
    </source>
</evidence>
<feature type="transmembrane region" description="Helical" evidence="9">
    <location>
        <begin position="73"/>
        <end position="95"/>
    </location>
</feature>
<dbReference type="PANTHER" id="PTHR13085">
    <property type="entry name" value="MICROSOMAL SIGNAL PEPTIDASE 25 KDA SUBUNIT"/>
    <property type="match status" value="1"/>
</dbReference>
<keyword evidence="6 9" id="KW-1133">Transmembrane helix</keyword>
<evidence type="ECO:0000256" key="6">
    <source>
        <dbReference type="ARBA" id="ARBA00022989"/>
    </source>
</evidence>
<sequence length="198" mass="22183">MAPVLEEIAPVELGDCVQVKQALDDSLRTHLCRLGYSVDDRIDNAKMLVMVLACAFASAAQFGPVPFPEGRWLLGGCVGAYFACSGLLSALLLFWEKDLVYTSEELECAHAQDRPARLLVHTRLPRFEEDYVATWQAVDKGGRTLGETSLTWSVGLFFTAEGFFDERGFERRVEEATNAFWKKHVRGGKPKVERDDSY</sequence>
<gene>
    <name evidence="10" type="ORF">TeGR_g13211</name>
</gene>
<comment type="subcellular location">
    <subcellularLocation>
        <location evidence="1 9">Endoplasmic reticulum membrane</location>
        <topology evidence="1 9">Multi-pass membrane protein</topology>
    </subcellularLocation>
</comment>
<accession>A0ABQ6N7Y5</accession>
<evidence type="ECO:0000256" key="3">
    <source>
        <dbReference type="ARBA" id="ARBA00017057"/>
    </source>
</evidence>
<organism evidence="10 11">
    <name type="scientific">Tetraparma gracilis</name>
    <dbReference type="NCBI Taxonomy" id="2962635"/>
    <lineage>
        <taxon>Eukaryota</taxon>
        <taxon>Sar</taxon>
        <taxon>Stramenopiles</taxon>
        <taxon>Ochrophyta</taxon>
        <taxon>Bolidophyceae</taxon>
        <taxon>Parmales</taxon>
        <taxon>Triparmaceae</taxon>
        <taxon>Tetraparma</taxon>
    </lineage>
</organism>
<name>A0ABQ6N7Y5_9STRA</name>
<dbReference type="Proteomes" id="UP001165060">
    <property type="component" value="Unassembled WGS sequence"/>
</dbReference>
<evidence type="ECO:0000256" key="7">
    <source>
        <dbReference type="ARBA" id="ARBA00023136"/>
    </source>
</evidence>
<evidence type="ECO:0000256" key="5">
    <source>
        <dbReference type="ARBA" id="ARBA00022824"/>
    </source>
</evidence>
<comment type="caution">
    <text evidence="10">The sequence shown here is derived from an EMBL/GenBank/DDBJ whole genome shotgun (WGS) entry which is preliminary data.</text>
</comment>
<keyword evidence="7 9" id="KW-0472">Membrane</keyword>
<reference evidence="10 11" key="1">
    <citation type="journal article" date="2023" name="Commun. Biol.">
        <title>Genome analysis of Parmales, the sister group of diatoms, reveals the evolutionary specialization of diatoms from phago-mixotrophs to photoautotrophs.</title>
        <authorList>
            <person name="Ban H."/>
            <person name="Sato S."/>
            <person name="Yoshikawa S."/>
            <person name="Yamada K."/>
            <person name="Nakamura Y."/>
            <person name="Ichinomiya M."/>
            <person name="Sato N."/>
            <person name="Blanc-Mathieu R."/>
            <person name="Endo H."/>
            <person name="Kuwata A."/>
            <person name="Ogata H."/>
        </authorList>
    </citation>
    <scope>NUCLEOTIDE SEQUENCE [LARGE SCALE GENOMIC DNA]</scope>
</reference>
<dbReference type="Pfam" id="PF06703">
    <property type="entry name" value="SPC25"/>
    <property type="match status" value="1"/>
</dbReference>
<keyword evidence="4 9" id="KW-0812">Transmembrane</keyword>
<keyword evidence="11" id="KW-1185">Reference proteome</keyword>
<dbReference type="EMBL" id="BRYB01001130">
    <property type="protein sequence ID" value="GMI43530.1"/>
    <property type="molecule type" value="Genomic_DNA"/>
</dbReference>
<protein>
    <recommendedName>
        <fullName evidence="3 9">Signal peptidase complex subunit 2</fullName>
    </recommendedName>
</protein>
<comment type="function">
    <text evidence="8 9">Component of the signal peptidase complex (SPC) which catalyzes the cleavage of N-terminal signal sequences from nascent proteins as they are translocated into the lumen of the endoplasmic reticulum. Enhances the enzymatic activity of SPC and facilitates the interactions between different components of the translocation site.</text>
</comment>
<comment type="similarity">
    <text evidence="2 9">Belongs to the SPCS2 family.</text>
</comment>
<keyword evidence="5 9" id="KW-0256">Endoplasmic reticulum</keyword>
<evidence type="ECO:0000256" key="9">
    <source>
        <dbReference type="RuleBase" id="RU368033"/>
    </source>
</evidence>
<dbReference type="PANTHER" id="PTHR13085:SF0">
    <property type="entry name" value="SIGNAL PEPTIDASE COMPLEX SUBUNIT 2"/>
    <property type="match status" value="1"/>
</dbReference>
<evidence type="ECO:0000256" key="8">
    <source>
        <dbReference type="ARBA" id="ARBA00045608"/>
    </source>
</evidence>
<dbReference type="InterPro" id="IPR009582">
    <property type="entry name" value="Spc2/SPCS2"/>
</dbReference>
<feature type="transmembrane region" description="Helical" evidence="9">
    <location>
        <begin position="47"/>
        <end position="67"/>
    </location>
</feature>
<proteinExistence type="inferred from homology"/>
<evidence type="ECO:0000256" key="1">
    <source>
        <dbReference type="ARBA" id="ARBA00004477"/>
    </source>
</evidence>
<evidence type="ECO:0000313" key="10">
    <source>
        <dbReference type="EMBL" id="GMI43530.1"/>
    </source>
</evidence>
<evidence type="ECO:0000256" key="4">
    <source>
        <dbReference type="ARBA" id="ARBA00022692"/>
    </source>
</evidence>